<evidence type="ECO:0000313" key="3">
    <source>
        <dbReference type="RefSeq" id="XP_044925175.1"/>
    </source>
</evidence>
<sequence>MDHPHKTWWASGGASQGPGAPSGESLPGLEGRWRSKEPAGSSAPPHSPPSSCAGRARPGRSGGPGGRGLPPRVTWAPWWEGPPGGGGGSGRLISARRVAFSQPTAAARATGAAPTRSSRLLHQPPPPPLRLLPSPPLRERRSRPLAASFLGSRSLLSLATTSPFCAPGRPSILCANPRNPWCLKSPGKAASGRDSRKRGVPSPLPAQPAPGSQHLLAPAHSVWEDEAGNEEMVQIGTQRSAEA</sequence>
<evidence type="ECO:0000256" key="1">
    <source>
        <dbReference type="SAM" id="MobiDB-lite"/>
    </source>
</evidence>
<gene>
    <name evidence="3" type="primary">LOC123388870</name>
</gene>
<name>A0A8U0RI32_MUSPF</name>
<feature type="compositionally biased region" description="Pro residues" evidence="1">
    <location>
        <begin position="123"/>
        <end position="136"/>
    </location>
</feature>
<organism evidence="2 3">
    <name type="scientific">Mustela putorius furo</name>
    <name type="common">European domestic ferret</name>
    <name type="synonym">Mustela furo</name>
    <dbReference type="NCBI Taxonomy" id="9669"/>
    <lineage>
        <taxon>Eukaryota</taxon>
        <taxon>Metazoa</taxon>
        <taxon>Chordata</taxon>
        <taxon>Craniata</taxon>
        <taxon>Vertebrata</taxon>
        <taxon>Euteleostomi</taxon>
        <taxon>Mammalia</taxon>
        <taxon>Eutheria</taxon>
        <taxon>Laurasiatheria</taxon>
        <taxon>Carnivora</taxon>
        <taxon>Caniformia</taxon>
        <taxon>Musteloidea</taxon>
        <taxon>Mustelidae</taxon>
        <taxon>Mustelinae</taxon>
        <taxon>Mustela</taxon>
    </lineage>
</organism>
<accession>A0A8U0RI32</accession>
<feature type="compositionally biased region" description="Low complexity" evidence="1">
    <location>
        <begin position="103"/>
        <end position="122"/>
    </location>
</feature>
<dbReference type="RefSeq" id="XP_044925175.1">
    <property type="nucleotide sequence ID" value="XM_045069240.1"/>
</dbReference>
<keyword evidence="2" id="KW-1185">Reference proteome</keyword>
<proteinExistence type="predicted"/>
<dbReference type="Proteomes" id="UP000000715">
    <property type="component" value="Unplaced"/>
</dbReference>
<feature type="compositionally biased region" description="Low complexity" evidence="1">
    <location>
        <begin position="38"/>
        <end position="56"/>
    </location>
</feature>
<protein>
    <submittedName>
        <fullName evidence="3">Collagen alpha-2(I) chain-like</fullName>
    </submittedName>
</protein>
<reference evidence="3" key="1">
    <citation type="submission" date="2025-08" db="UniProtKB">
        <authorList>
            <consortium name="RefSeq"/>
        </authorList>
    </citation>
    <scope>IDENTIFICATION</scope>
    <source>
        <tissue evidence="3">Brain</tissue>
    </source>
</reference>
<feature type="compositionally biased region" description="Low complexity" evidence="1">
    <location>
        <begin position="10"/>
        <end position="23"/>
    </location>
</feature>
<evidence type="ECO:0000313" key="2">
    <source>
        <dbReference type="Proteomes" id="UP000000715"/>
    </source>
</evidence>
<feature type="region of interest" description="Disordered" evidence="1">
    <location>
        <begin position="1"/>
        <end position="140"/>
    </location>
</feature>
<feature type="region of interest" description="Disordered" evidence="1">
    <location>
        <begin position="183"/>
        <end position="243"/>
    </location>
</feature>
<dbReference type="AlphaFoldDB" id="A0A8U0RI32"/>
<dbReference type="GeneID" id="123388870"/>